<feature type="region of interest" description="Disordered" evidence="4">
    <location>
        <begin position="477"/>
        <end position="507"/>
    </location>
</feature>
<comment type="similarity">
    <text evidence="1">Belongs to the formin-like family. Class-II subfamily.</text>
</comment>
<dbReference type="GO" id="GO:0004721">
    <property type="term" value="F:phosphoprotein phosphatase activity"/>
    <property type="evidence" value="ECO:0007669"/>
    <property type="project" value="UniProtKB-KW"/>
</dbReference>
<feature type="compositionally biased region" description="Low complexity" evidence="4">
    <location>
        <begin position="649"/>
        <end position="659"/>
    </location>
</feature>
<feature type="compositionally biased region" description="Pro residues" evidence="4">
    <location>
        <begin position="835"/>
        <end position="849"/>
    </location>
</feature>
<evidence type="ECO:0000259" key="6">
    <source>
        <dbReference type="PROSITE" id="PS51444"/>
    </source>
</evidence>
<feature type="compositionally biased region" description="Low complexity" evidence="4">
    <location>
        <begin position="445"/>
        <end position="462"/>
    </location>
</feature>
<evidence type="ECO:0000256" key="3">
    <source>
        <dbReference type="RuleBase" id="RU361260"/>
    </source>
</evidence>
<gene>
    <name evidence="7" type="ORF">H5410_034923</name>
</gene>
<dbReference type="Pfam" id="PF10409">
    <property type="entry name" value="PTEN_C2"/>
    <property type="match status" value="1"/>
</dbReference>
<evidence type="ECO:0000313" key="7">
    <source>
        <dbReference type="EMBL" id="KAG5593691.1"/>
    </source>
</evidence>
<proteinExistence type="inferred from homology"/>
<evidence type="ECO:0000313" key="8">
    <source>
        <dbReference type="Proteomes" id="UP000824120"/>
    </source>
</evidence>
<reference evidence="7 8" key="1">
    <citation type="submission" date="2020-09" db="EMBL/GenBank/DDBJ databases">
        <title>De no assembly of potato wild relative species, Solanum commersonii.</title>
        <authorList>
            <person name="Cho K."/>
        </authorList>
    </citation>
    <scope>NUCLEOTIDE SEQUENCE [LARGE SCALE GENOMIC DNA]</scope>
    <source>
        <strain evidence="7">LZ3.2</strain>
        <tissue evidence="7">Leaf</tissue>
    </source>
</reference>
<evidence type="ECO:0000256" key="1">
    <source>
        <dbReference type="ARBA" id="ARBA00006468"/>
    </source>
</evidence>
<dbReference type="SUPFAM" id="SSF52799">
    <property type="entry name" value="(Phosphotyrosine protein) phosphatases II"/>
    <property type="match status" value="1"/>
</dbReference>
<dbReference type="SMART" id="SM00498">
    <property type="entry name" value="FH2"/>
    <property type="match status" value="1"/>
</dbReference>
<accession>A0A9J5XZA4</accession>
<keyword evidence="2" id="KW-0904">Protein phosphatase</keyword>
<name>A0A9J5XZA4_SOLCO</name>
<protein>
    <recommendedName>
        <fullName evidence="3">Formin-like protein</fullName>
    </recommendedName>
</protein>
<dbReference type="PROSITE" id="PS51182">
    <property type="entry name" value="C2_TENSIN"/>
    <property type="match status" value="1"/>
</dbReference>
<keyword evidence="2" id="KW-0378">Hydrolase</keyword>
<dbReference type="InterPro" id="IPR014020">
    <property type="entry name" value="Tensin_C2-dom"/>
</dbReference>
<dbReference type="InterPro" id="IPR015425">
    <property type="entry name" value="FH2_Formin"/>
</dbReference>
<feature type="region of interest" description="Disordered" evidence="4">
    <location>
        <begin position="533"/>
        <end position="566"/>
    </location>
</feature>
<feature type="compositionally biased region" description="Pro residues" evidence="4">
    <location>
        <begin position="887"/>
        <end position="898"/>
    </location>
</feature>
<dbReference type="SUPFAM" id="SSF49562">
    <property type="entry name" value="C2 domain (Calcium/lipid-binding domain, CaLB)"/>
    <property type="match status" value="1"/>
</dbReference>
<keyword evidence="8" id="KW-1185">Reference proteome</keyword>
<feature type="region of interest" description="Disordered" evidence="4">
    <location>
        <begin position="420"/>
        <end position="463"/>
    </location>
</feature>
<feature type="compositionally biased region" description="Low complexity" evidence="4">
    <location>
        <begin position="755"/>
        <end position="772"/>
    </location>
</feature>
<sequence length="1451" mass="158993">MALLRKLFYRKPPDGLLEICERVYVFDCCFTTDVWEEENYKGYAGGVISQLRDHYPDASILVFNFREGVSQSLMANILSEYDLTIMDYPRHYEGCPLLSMEVMHHFLRSGESWLSLGQQNVLLMHCERGGWPVLAFMLAALLIYRKHYTGEQKTLDMIYKQAPRELLYLLQPLNPIPSQLRYLQYVARRNVNMQWPPLDRALTLDCIIIRAIPNFDGEGGCRPIFRIYGQDPFLVSDRSPKILFSTPKRNKVVRHYKQAECELVKIDINCHIQGDVVLECICLHDDLEREQMMFRTMFNTAFIRSNILILNRDELDTLWDAKDQFPKDFRAEVLFSEMDTAASVLPVDLSCFEEKDGLPVEAFAKVQEIFSSVDWISPKAGAACNVLQQITTSGLIQENLESVPPLSTDTSMLLDQANLETPGERKGPAPVDNDAKDSSPFTLEQQTMSSIKSSSKVQQSDQQKVEAQFIGTKSEMKVSKLQPSIPLSKPSPADLSTEPSVSSVPSQQSLYVLPTSEHPPLIKKLDPHVQECDKLNDLPSLPETRTPPFKTSIPTSPSSPSIPGKDQGIGIGLVLSPTPVTPAPLTPPMKDNLVTGTVPYASPAALPRTQGPPIVSLKDEKPTSSQPDTYLLPLAAQKPDHKGEPASPPHLTGLSLSPSPLAPSPQTPPVKDKLVTGTVPSASQATPPRTQCSPIVSLKDDRPTMSQSDAPLLPPTVQQPAYEGESTSPPRSAQQPGDEAAEKEPTRPLHPSKSCPPSLVPPNSSSPSAAIPFIKPLEQQFVQSSNFSPPPPPLPPSQHPIPLLNENVASVGGSPQPPVPPTPPLKEHSVFRGVPSPPPPPPPPPPPRDSCPLFTPPVLSKNSVCTSEPLEPVPTLKGSSAFRDKSPPLPPPPPPPPCQLTTTQILNTNSASICEPPPPPPTPLLKEKVVPPTRVPPPPPVQSMKENSSFNGGPSPPPPPPLPAAQASKPANVSAMPPPPPPPALGSRQSVPSAPPPPVPSLKPDLKAGAGMIQSASKGSNLPTSPSPPPPSAPPPGLKGRGPLSRTMNSRSQSSKKLKPLHWLKISRAVSGSLWAEAQKCSDAPKAPEIDISELESLFSAAVPTSGQGSSGGKRNSGTSMGQKPEKVQLVDHRRAYNCEIMLSKVKIPLHEMLNSVLALEDSALDVDQVENLIKFCPTKEEMETLKGYKGEKEKLGRCEQFMLELMQVPRTESKLRVFSFKIQFESQVSELRKSLNIIKGSSKLKRIMQTILSLGNALNQGTARGSAVGFRLDSLLKLTETRARNNKMTLMHYLCKVLADKLPELLDFSNDLSSLEPCAKIQLKFLAEEMQAISKGLEKVVQELSMSENDGAVSENFRKALKEFLCYAEGEVRSLAQLYSGVGRNVDTLILYFGEDPARCPFEQVITTLLNFRRMFNQALEENRKQVEFERKKAEKEAVEKQKMSHSEKT</sequence>
<feature type="domain" description="FH2" evidence="6">
    <location>
        <begin position="1048"/>
        <end position="1443"/>
    </location>
</feature>
<dbReference type="InterPro" id="IPR042201">
    <property type="entry name" value="FH2_Formin_sf"/>
</dbReference>
<feature type="region of interest" description="Disordered" evidence="4">
    <location>
        <begin position="1103"/>
        <end position="1126"/>
    </location>
</feature>
<dbReference type="PANTHER" id="PTHR45733">
    <property type="entry name" value="FORMIN-J"/>
    <property type="match status" value="1"/>
</dbReference>
<dbReference type="InterPro" id="IPR035892">
    <property type="entry name" value="C2_domain_sf"/>
</dbReference>
<dbReference type="Gene3D" id="1.20.58.2220">
    <property type="entry name" value="Formin, FH2 domain"/>
    <property type="match status" value="1"/>
</dbReference>
<dbReference type="PROSITE" id="PS51444">
    <property type="entry name" value="FH2"/>
    <property type="match status" value="1"/>
</dbReference>
<dbReference type="Pfam" id="PF02181">
    <property type="entry name" value="FH2"/>
    <property type="match status" value="1"/>
</dbReference>
<feature type="compositionally biased region" description="Polar residues" evidence="4">
    <location>
        <begin position="678"/>
        <end position="694"/>
    </location>
</feature>
<dbReference type="OrthoDB" id="1668162at2759"/>
<dbReference type="InterPro" id="IPR051144">
    <property type="entry name" value="Formin_homology_domain"/>
</dbReference>
<dbReference type="Proteomes" id="UP000824120">
    <property type="component" value="Chromosome 7"/>
</dbReference>
<feature type="compositionally biased region" description="Polar residues" evidence="4">
    <location>
        <begin position="899"/>
        <end position="912"/>
    </location>
</feature>
<feature type="compositionally biased region" description="Polar residues" evidence="4">
    <location>
        <begin position="1103"/>
        <end position="1122"/>
    </location>
</feature>
<feature type="compositionally biased region" description="Pro residues" evidence="4">
    <location>
        <begin position="954"/>
        <end position="963"/>
    </location>
</feature>
<feature type="region of interest" description="Disordered" evidence="4">
    <location>
        <begin position="601"/>
        <end position="1060"/>
    </location>
</feature>
<feature type="region of interest" description="Disordered" evidence="4">
    <location>
        <begin position="1431"/>
        <end position="1451"/>
    </location>
</feature>
<dbReference type="SMART" id="SM01326">
    <property type="entry name" value="PTEN_C2"/>
    <property type="match status" value="1"/>
</dbReference>
<feature type="compositionally biased region" description="Pro residues" evidence="4">
    <location>
        <begin position="1025"/>
        <end position="1037"/>
    </location>
</feature>
<evidence type="ECO:0000259" key="5">
    <source>
        <dbReference type="PROSITE" id="PS51182"/>
    </source>
</evidence>
<dbReference type="Gene3D" id="2.60.40.1110">
    <property type="match status" value="1"/>
</dbReference>
<dbReference type="SUPFAM" id="SSF101447">
    <property type="entry name" value="Formin homology 2 domain (FH2 domain)"/>
    <property type="match status" value="1"/>
</dbReference>
<dbReference type="EMBL" id="JACXVP010000007">
    <property type="protein sequence ID" value="KAG5593691.1"/>
    <property type="molecule type" value="Genomic_DNA"/>
</dbReference>
<organism evidence="7 8">
    <name type="scientific">Solanum commersonii</name>
    <name type="common">Commerson's wild potato</name>
    <name type="synonym">Commerson's nightshade</name>
    <dbReference type="NCBI Taxonomy" id="4109"/>
    <lineage>
        <taxon>Eukaryota</taxon>
        <taxon>Viridiplantae</taxon>
        <taxon>Streptophyta</taxon>
        <taxon>Embryophyta</taxon>
        <taxon>Tracheophyta</taxon>
        <taxon>Spermatophyta</taxon>
        <taxon>Magnoliopsida</taxon>
        <taxon>eudicotyledons</taxon>
        <taxon>Gunneridae</taxon>
        <taxon>Pentapetalae</taxon>
        <taxon>asterids</taxon>
        <taxon>lamiids</taxon>
        <taxon>Solanales</taxon>
        <taxon>Solanaceae</taxon>
        <taxon>Solanoideae</taxon>
        <taxon>Solaneae</taxon>
        <taxon>Solanum</taxon>
    </lineage>
</organism>
<dbReference type="PANTHER" id="PTHR45733:SF8">
    <property type="entry name" value="FORMIN-J"/>
    <property type="match status" value="1"/>
</dbReference>
<comment type="caution">
    <text evidence="7">The sequence shown here is derived from an EMBL/GenBank/DDBJ whole genome shotgun (WGS) entry which is preliminary data.</text>
</comment>
<feature type="compositionally biased region" description="Pro residues" evidence="4">
    <location>
        <begin position="788"/>
        <end position="799"/>
    </location>
</feature>
<dbReference type="Gene3D" id="3.90.190.10">
    <property type="entry name" value="Protein tyrosine phosphatase superfamily"/>
    <property type="match status" value="1"/>
</dbReference>
<dbReference type="InterPro" id="IPR029021">
    <property type="entry name" value="Prot-tyrosine_phosphatase-like"/>
</dbReference>
<feature type="domain" description="C2 tensin-type" evidence="5">
    <location>
        <begin position="199"/>
        <end position="338"/>
    </location>
</feature>
<evidence type="ECO:0000256" key="4">
    <source>
        <dbReference type="SAM" id="MobiDB-lite"/>
    </source>
</evidence>
<feature type="compositionally biased region" description="Polar residues" evidence="4">
    <location>
        <begin position="725"/>
        <end position="735"/>
    </location>
</feature>
<evidence type="ECO:0000256" key="2">
    <source>
        <dbReference type="ARBA" id="ARBA00022912"/>
    </source>
</evidence>
<feature type="compositionally biased region" description="Low complexity" evidence="4">
    <location>
        <begin position="546"/>
        <end position="563"/>
    </location>
</feature>
<feature type="compositionally biased region" description="Basic and acidic residues" evidence="4">
    <location>
        <begin position="422"/>
        <end position="437"/>
    </location>
</feature>
<feature type="compositionally biased region" description="Pro residues" evidence="4">
    <location>
        <begin position="815"/>
        <end position="824"/>
    </location>
</feature>